<name>A0A5E4VE76_9BURK</name>
<evidence type="ECO:0000313" key="3">
    <source>
        <dbReference type="Proteomes" id="UP000383971"/>
    </source>
</evidence>
<keyword evidence="3" id="KW-1185">Reference proteome</keyword>
<gene>
    <name evidence="2" type="ORF">PCO31111_02595</name>
</gene>
<sequence>MRIWKFDENRTDFALASLADMEADSEGCYIIQRGNMLIVREGGHEWLMPERLDIAGVMFDREQFEGSHPLSLREEMERDGRWAQAQLQTRGRSDIALPLELPIWVTRRPQDEPAEPTPPGLIERLKRWAQS</sequence>
<organism evidence="2 3">
    <name type="scientific">Pandoraea communis</name>
    <dbReference type="NCBI Taxonomy" id="2508297"/>
    <lineage>
        <taxon>Bacteria</taxon>
        <taxon>Pseudomonadati</taxon>
        <taxon>Pseudomonadota</taxon>
        <taxon>Betaproteobacteria</taxon>
        <taxon>Burkholderiales</taxon>
        <taxon>Burkholderiaceae</taxon>
        <taxon>Pandoraea</taxon>
    </lineage>
</organism>
<protein>
    <submittedName>
        <fullName evidence="2">Uncharacterized protein</fullName>
    </submittedName>
</protein>
<dbReference type="EMBL" id="CABPSE010000008">
    <property type="protein sequence ID" value="VVE09884.1"/>
    <property type="molecule type" value="Genomic_DNA"/>
</dbReference>
<accession>A0A5E4VE76</accession>
<dbReference type="RefSeq" id="WP_150585271.1">
    <property type="nucleotide sequence ID" value="NZ_CABPSE010000008.1"/>
</dbReference>
<dbReference type="Proteomes" id="UP000383971">
    <property type="component" value="Unassembled WGS sequence"/>
</dbReference>
<reference evidence="2 3" key="1">
    <citation type="submission" date="2019-08" db="EMBL/GenBank/DDBJ databases">
        <authorList>
            <person name="Peeters C."/>
        </authorList>
    </citation>
    <scope>NUCLEOTIDE SEQUENCE [LARGE SCALE GENOMIC DNA]</scope>
    <source>
        <strain evidence="2 3">LMG 31111</strain>
    </source>
</reference>
<evidence type="ECO:0000256" key="1">
    <source>
        <dbReference type="SAM" id="MobiDB-lite"/>
    </source>
</evidence>
<evidence type="ECO:0000313" key="2">
    <source>
        <dbReference type="EMBL" id="VVE09884.1"/>
    </source>
</evidence>
<dbReference type="AlphaFoldDB" id="A0A5E4VE76"/>
<feature type="region of interest" description="Disordered" evidence="1">
    <location>
        <begin position="108"/>
        <end position="131"/>
    </location>
</feature>
<proteinExistence type="predicted"/>